<evidence type="ECO:0000313" key="3">
    <source>
        <dbReference type="Proteomes" id="UP000067738"/>
    </source>
</evidence>
<keyword evidence="1" id="KW-0812">Transmembrane</keyword>
<name>A0A0U3DSD9_9EURY</name>
<keyword evidence="1" id="KW-1133">Transmembrane helix</keyword>
<sequence>MMENKQLLVLCAVILIAACIICAGVYFGLTHQNSTNMNLSNNTTNSTNNTTVNVEKISNDTDSQKASNNAGGDEYVYSAQKGGYVKASGQNDKDSRGNTIHSYQGSDGVIYEEYYDSNGKKISSEEYYR</sequence>
<evidence type="ECO:0000313" key="2">
    <source>
        <dbReference type="EMBL" id="ALT69321.1"/>
    </source>
</evidence>
<reference evidence="2 3" key="1">
    <citation type="submission" date="2015-04" db="EMBL/GenBank/DDBJ databases">
        <title>The complete genome sequence of the rumen methanogen Methanobrevibacter millerae SM9.</title>
        <authorList>
            <person name="Leahy S.C."/>
            <person name="Kelly W.J."/>
            <person name="Pacheco D.M."/>
            <person name="Li D."/>
            <person name="Altermann E."/>
            <person name="Attwood G.T."/>
        </authorList>
    </citation>
    <scope>NUCLEOTIDE SEQUENCE [LARGE SCALE GENOMIC DNA]</scope>
    <source>
        <strain evidence="2 3">SM9</strain>
    </source>
</reference>
<dbReference type="PROSITE" id="PS51257">
    <property type="entry name" value="PROKAR_LIPOPROTEIN"/>
    <property type="match status" value="1"/>
</dbReference>
<dbReference type="KEGG" id="mmil:sm9_1552"/>
<dbReference type="EMBL" id="CP011266">
    <property type="protein sequence ID" value="ALT69321.1"/>
    <property type="molecule type" value="Genomic_DNA"/>
</dbReference>
<accession>A0A0U3DSD9</accession>
<dbReference type="PATRIC" id="fig|230361.4.peg.1609"/>
<protein>
    <submittedName>
        <fullName evidence="2">Uncharacterized protein</fullName>
    </submittedName>
</protein>
<keyword evidence="3" id="KW-1185">Reference proteome</keyword>
<gene>
    <name evidence="2" type="ORF">sm9_1552</name>
</gene>
<proteinExistence type="predicted"/>
<evidence type="ECO:0000256" key="1">
    <source>
        <dbReference type="SAM" id="Phobius"/>
    </source>
</evidence>
<dbReference type="Proteomes" id="UP000067738">
    <property type="component" value="Chromosome"/>
</dbReference>
<feature type="transmembrane region" description="Helical" evidence="1">
    <location>
        <begin position="7"/>
        <end position="29"/>
    </location>
</feature>
<dbReference type="AlphaFoldDB" id="A0A0U3DSD9"/>
<organism evidence="2 3">
    <name type="scientific">Methanobrevibacter millerae</name>
    <dbReference type="NCBI Taxonomy" id="230361"/>
    <lineage>
        <taxon>Archaea</taxon>
        <taxon>Methanobacteriati</taxon>
        <taxon>Methanobacteriota</taxon>
        <taxon>Methanomada group</taxon>
        <taxon>Methanobacteria</taxon>
        <taxon>Methanobacteriales</taxon>
        <taxon>Methanobacteriaceae</taxon>
        <taxon>Methanobrevibacter</taxon>
    </lineage>
</organism>
<keyword evidence="1" id="KW-0472">Membrane</keyword>